<dbReference type="OrthoDB" id="6455699at2"/>
<feature type="transmembrane region" description="Helical" evidence="1">
    <location>
        <begin position="34"/>
        <end position="54"/>
    </location>
</feature>
<dbReference type="KEGG" id="mint:C7M51_00980"/>
<dbReference type="RefSeq" id="WP_160623571.1">
    <property type="nucleotide sequence ID" value="NZ_CP028271.1"/>
</dbReference>
<proteinExistence type="predicted"/>
<protein>
    <recommendedName>
        <fullName evidence="4">Phage holin family protein</fullName>
    </recommendedName>
</protein>
<gene>
    <name evidence="2" type="ORF">C7M51_00980</name>
</gene>
<sequence>MVNEIILIVNALACAVIALRLMTFRRLGGTHRPLAAWCAYFLIIASASVPIRIMTGEYVCADWSETFINLAFCAAVLAARGNVMRFAKPLR</sequence>
<name>A0A6P1PX63_9GAMM</name>
<keyword evidence="1" id="KW-0812">Transmembrane</keyword>
<evidence type="ECO:0008006" key="4">
    <source>
        <dbReference type="Google" id="ProtNLM"/>
    </source>
</evidence>
<dbReference type="InterPro" id="IPR008473">
    <property type="entry name" value="Phage_holin_3_7"/>
</dbReference>
<feature type="transmembrane region" description="Helical" evidence="1">
    <location>
        <begin position="6"/>
        <end position="22"/>
    </location>
</feature>
<accession>A0A6P1PX63</accession>
<dbReference type="AlphaFoldDB" id="A0A6P1PX63"/>
<reference evidence="2 3" key="1">
    <citation type="submission" date="2018-03" db="EMBL/GenBank/DDBJ databases">
        <title>Pantoea intestinalis SRCM103226 isolated form the mealworm.</title>
        <authorList>
            <person name="Jeong D.-Y."/>
            <person name="Kim J.W."/>
        </authorList>
    </citation>
    <scope>NUCLEOTIDE SEQUENCE [LARGE SCALE GENOMIC DNA]</scope>
    <source>
        <strain evidence="2 3">SRCM103226</strain>
    </source>
</reference>
<evidence type="ECO:0000313" key="3">
    <source>
        <dbReference type="Proteomes" id="UP000464053"/>
    </source>
</evidence>
<dbReference type="Proteomes" id="UP000464053">
    <property type="component" value="Chromosome"/>
</dbReference>
<keyword evidence="3" id="KW-1185">Reference proteome</keyword>
<feature type="transmembrane region" description="Helical" evidence="1">
    <location>
        <begin position="66"/>
        <end position="83"/>
    </location>
</feature>
<evidence type="ECO:0000256" key="1">
    <source>
        <dbReference type="SAM" id="Phobius"/>
    </source>
</evidence>
<keyword evidence="1" id="KW-0472">Membrane</keyword>
<keyword evidence="1" id="KW-1133">Transmembrane helix</keyword>
<dbReference type="Pfam" id="PF05449">
    <property type="entry name" value="Phage_holin_3_7"/>
    <property type="match status" value="1"/>
</dbReference>
<dbReference type="EMBL" id="CP028271">
    <property type="protein sequence ID" value="QHM70702.1"/>
    <property type="molecule type" value="Genomic_DNA"/>
</dbReference>
<evidence type="ECO:0000313" key="2">
    <source>
        <dbReference type="EMBL" id="QHM70702.1"/>
    </source>
</evidence>
<organism evidence="2 3">
    <name type="scientific">Mixta intestinalis</name>
    <dbReference type="NCBI Taxonomy" id="1615494"/>
    <lineage>
        <taxon>Bacteria</taxon>
        <taxon>Pseudomonadati</taxon>
        <taxon>Pseudomonadota</taxon>
        <taxon>Gammaproteobacteria</taxon>
        <taxon>Enterobacterales</taxon>
        <taxon>Erwiniaceae</taxon>
        <taxon>Mixta</taxon>
    </lineage>
</organism>